<sequence>MRRVAEGSPRETDRLRLRRRLLVWSAPVALVVVVAVLKCVSVVLAGNSAVSSFEARDPAALGSDVAVMRLLDVIEPGQAHFAAGAQAALHDRLDDADRAFSDALTHSSGERSCAARVNLVLVRETSGDRAAAVFEGASALARYLRALDVVEQAPPGCFAGNADPDLQRRAVRDDTLPRLQAKIRAVQVAPPPPPVRPTAPTAPPPAVAGGADEDDDNVRRLYPETGDPLERLEQILRDGAAAR</sequence>
<proteinExistence type="predicted"/>
<gene>
    <name evidence="3" type="ORF">MU0053_004702</name>
</gene>
<accession>A0ABN9NUV6</accession>
<evidence type="ECO:0000313" key="3">
    <source>
        <dbReference type="EMBL" id="CAJ1510620.1"/>
    </source>
</evidence>
<keyword evidence="2" id="KW-0472">Membrane</keyword>
<keyword evidence="2" id="KW-1133">Transmembrane helix</keyword>
<keyword evidence="2" id="KW-0812">Transmembrane</keyword>
<keyword evidence="4" id="KW-1185">Reference proteome</keyword>
<reference evidence="3 4" key="1">
    <citation type="submission" date="2023-08" db="EMBL/GenBank/DDBJ databases">
        <authorList>
            <person name="Folkvardsen B D."/>
            <person name="Norman A."/>
        </authorList>
    </citation>
    <scope>NUCLEOTIDE SEQUENCE [LARGE SCALE GENOMIC DNA]</scope>
    <source>
        <strain evidence="3 4">Mu0053</strain>
    </source>
</reference>
<feature type="transmembrane region" description="Helical" evidence="2">
    <location>
        <begin position="21"/>
        <end position="46"/>
    </location>
</feature>
<feature type="compositionally biased region" description="Basic and acidic residues" evidence="1">
    <location>
        <begin position="217"/>
        <end position="236"/>
    </location>
</feature>
<evidence type="ECO:0000313" key="4">
    <source>
        <dbReference type="Proteomes" id="UP001190465"/>
    </source>
</evidence>
<evidence type="ECO:0008006" key="5">
    <source>
        <dbReference type="Google" id="ProtNLM"/>
    </source>
</evidence>
<name>A0ABN9NUV6_9MYCO</name>
<protein>
    <recommendedName>
        <fullName evidence="5">DUF732 domain-containing protein</fullName>
    </recommendedName>
</protein>
<evidence type="ECO:0000256" key="2">
    <source>
        <dbReference type="SAM" id="Phobius"/>
    </source>
</evidence>
<feature type="region of interest" description="Disordered" evidence="1">
    <location>
        <begin position="187"/>
        <end position="243"/>
    </location>
</feature>
<organism evidence="3 4">
    <name type="scientific">[Mycobacterium] burgundiense</name>
    <dbReference type="NCBI Taxonomy" id="3064286"/>
    <lineage>
        <taxon>Bacteria</taxon>
        <taxon>Bacillati</taxon>
        <taxon>Actinomycetota</taxon>
        <taxon>Actinomycetes</taxon>
        <taxon>Mycobacteriales</taxon>
        <taxon>Mycobacteriaceae</taxon>
        <taxon>Mycolicibacterium</taxon>
    </lineage>
</organism>
<evidence type="ECO:0000256" key="1">
    <source>
        <dbReference type="SAM" id="MobiDB-lite"/>
    </source>
</evidence>
<dbReference type="EMBL" id="OY726397">
    <property type="protein sequence ID" value="CAJ1510620.1"/>
    <property type="molecule type" value="Genomic_DNA"/>
</dbReference>
<feature type="compositionally biased region" description="Pro residues" evidence="1">
    <location>
        <begin position="189"/>
        <end position="206"/>
    </location>
</feature>
<dbReference type="Proteomes" id="UP001190465">
    <property type="component" value="Chromosome"/>
</dbReference>